<organism evidence="5 6">
    <name type="scientific">Adhaeribacter pallidiroseus</name>
    <dbReference type="NCBI Taxonomy" id="2072847"/>
    <lineage>
        <taxon>Bacteria</taxon>
        <taxon>Pseudomonadati</taxon>
        <taxon>Bacteroidota</taxon>
        <taxon>Cytophagia</taxon>
        <taxon>Cytophagales</taxon>
        <taxon>Hymenobacteraceae</taxon>
        <taxon>Adhaeribacter</taxon>
    </lineage>
</organism>
<keyword evidence="1 2" id="KW-0597">Phosphoprotein</keyword>
<feature type="domain" description="HTH LytTR-type" evidence="4">
    <location>
        <begin position="164"/>
        <end position="232"/>
    </location>
</feature>
<evidence type="ECO:0000313" key="6">
    <source>
        <dbReference type="Proteomes" id="UP000253919"/>
    </source>
</evidence>
<dbReference type="Pfam" id="PF00072">
    <property type="entry name" value="Response_reg"/>
    <property type="match status" value="1"/>
</dbReference>
<dbReference type="AlphaFoldDB" id="A0A369QAX1"/>
<reference evidence="5 6" key="1">
    <citation type="submission" date="2018-04" db="EMBL/GenBank/DDBJ databases">
        <title>Adhaeribacter sp. HMF7616 genome sequencing and assembly.</title>
        <authorList>
            <person name="Kang H."/>
            <person name="Kang J."/>
            <person name="Cha I."/>
            <person name="Kim H."/>
            <person name="Joh K."/>
        </authorList>
    </citation>
    <scope>NUCLEOTIDE SEQUENCE [LARGE SCALE GENOMIC DNA]</scope>
    <source>
        <strain evidence="5 6">HMF7616</strain>
    </source>
</reference>
<evidence type="ECO:0000313" key="5">
    <source>
        <dbReference type="EMBL" id="RDC61480.1"/>
    </source>
</evidence>
<proteinExistence type="predicted"/>
<keyword evidence="6" id="KW-1185">Reference proteome</keyword>
<dbReference type="Gene3D" id="2.40.50.1020">
    <property type="entry name" value="LytTr DNA-binding domain"/>
    <property type="match status" value="1"/>
</dbReference>
<dbReference type="SUPFAM" id="SSF52172">
    <property type="entry name" value="CheY-like"/>
    <property type="match status" value="1"/>
</dbReference>
<dbReference type="SMART" id="SM00850">
    <property type="entry name" value="LytTR"/>
    <property type="match status" value="1"/>
</dbReference>
<dbReference type="OrthoDB" id="1646880at2"/>
<dbReference type="InterPro" id="IPR001789">
    <property type="entry name" value="Sig_transdc_resp-reg_receiver"/>
</dbReference>
<gene>
    <name evidence="5" type="ORF">AHMF7616_00059</name>
</gene>
<dbReference type="Pfam" id="PF04397">
    <property type="entry name" value="LytTR"/>
    <property type="match status" value="1"/>
</dbReference>
<evidence type="ECO:0000256" key="1">
    <source>
        <dbReference type="ARBA" id="ARBA00022553"/>
    </source>
</evidence>
<dbReference type="GO" id="GO:0000160">
    <property type="term" value="P:phosphorelay signal transduction system"/>
    <property type="evidence" value="ECO:0007669"/>
    <property type="project" value="InterPro"/>
</dbReference>
<feature type="modified residue" description="4-aspartylphosphate" evidence="2">
    <location>
        <position position="59"/>
    </location>
</feature>
<evidence type="ECO:0000259" key="4">
    <source>
        <dbReference type="PROSITE" id="PS50930"/>
    </source>
</evidence>
<dbReference type="InterPro" id="IPR007492">
    <property type="entry name" value="LytTR_DNA-bd_dom"/>
</dbReference>
<evidence type="ECO:0000256" key="2">
    <source>
        <dbReference type="PROSITE-ProRule" id="PRU00169"/>
    </source>
</evidence>
<dbReference type="RefSeq" id="WP_115371066.1">
    <property type="nucleotide sequence ID" value="NZ_QASA01000001.1"/>
</dbReference>
<comment type="caution">
    <text evidence="5">The sequence shown here is derived from an EMBL/GenBank/DDBJ whole genome shotgun (WGS) entry which is preliminary data.</text>
</comment>
<sequence length="263" mass="30002">MNHPDGRVHILIVEDEGILALGLEDTLLQDGYQVAGIADNGPEAMALLKENPVDLVLLDIHIKGDWDGIETARQIRAIKDIPFIYLTAFADEATVNRAKDTFPAAYLTKPYQPANLRIAIEMALHQFAFRKSTTEAKVIPLNKPVEKDKTNPSAETILAINDAIFVKQNYRFLKIVLTDILLLEADSNFTYIYTRENKFILRCALQHVLEKINLPQLIRVHRSFAVNLQHLETFNDSFIVIGKHEVPLGRNYKEEFFKNFNFL</sequence>
<dbReference type="Gene3D" id="3.40.50.2300">
    <property type="match status" value="1"/>
</dbReference>
<dbReference type="EMBL" id="QASA01000001">
    <property type="protein sequence ID" value="RDC61480.1"/>
    <property type="molecule type" value="Genomic_DNA"/>
</dbReference>
<dbReference type="CDD" id="cd17534">
    <property type="entry name" value="REC_DC-like"/>
    <property type="match status" value="1"/>
</dbReference>
<feature type="domain" description="Response regulatory" evidence="3">
    <location>
        <begin position="9"/>
        <end position="124"/>
    </location>
</feature>
<dbReference type="InterPro" id="IPR011006">
    <property type="entry name" value="CheY-like_superfamily"/>
</dbReference>
<dbReference type="PROSITE" id="PS50930">
    <property type="entry name" value="HTH_LYTTR"/>
    <property type="match status" value="1"/>
</dbReference>
<dbReference type="SMART" id="SM00448">
    <property type="entry name" value="REC"/>
    <property type="match status" value="1"/>
</dbReference>
<dbReference type="PANTHER" id="PTHR44591">
    <property type="entry name" value="STRESS RESPONSE REGULATOR PROTEIN 1"/>
    <property type="match status" value="1"/>
</dbReference>
<dbReference type="PROSITE" id="PS50110">
    <property type="entry name" value="RESPONSE_REGULATORY"/>
    <property type="match status" value="1"/>
</dbReference>
<dbReference type="InterPro" id="IPR050595">
    <property type="entry name" value="Bact_response_regulator"/>
</dbReference>
<accession>A0A369QAX1</accession>
<name>A0A369QAX1_9BACT</name>
<dbReference type="GO" id="GO:0003677">
    <property type="term" value="F:DNA binding"/>
    <property type="evidence" value="ECO:0007669"/>
    <property type="project" value="InterPro"/>
</dbReference>
<protein>
    <submittedName>
        <fullName evidence="5">Uncharacterized protein</fullName>
    </submittedName>
</protein>
<evidence type="ECO:0000259" key="3">
    <source>
        <dbReference type="PROSITE" id="PS50110"/>
    </source>
</evidence>
<dbReference type="PANTHER" id="PTHR44591:SF3">
    <property type="entry name" value="RESPONSE REGULATORY DOMAIN-CONTAINING PROTEIN"/>
    <property type="match status" value="1"/>
</dbReference>
<dbReference type="Proteomes" id="UP000253919">
    <property type="component" value="Unassembled WGS sequence"/>
</dbReference>